<protein>
    <submittedName>
        <fullName evidence="1">Uncharacterized protein</fullName>
    </submittedName>
</protein>
<gene>
    <name evidence="1" type="ORF">CG716_01820</name>
</gene>
<dbReference type="EMBL" id="NOZR01000001">
    <property type="protein sequence ID" value="OYN82959.1"/>
    <property type="molecule type" value="Genomic_DNA"/>
</dbReference>
<dbReference type="RefSeq" id="WP_094475808.1">
    <property type="nucleotide sequence ID" value="NZ_NOZR01000001.1"/>
</dbReference>
<evidence type="ECO:0000313" key="1">
    <source>
        <dbReference type="EMBL" id="OYN82959.1"/>
    </source>
</evidence>
<comment type="caution">
    <text evidence="1">The sequence shown here is derived from an EMBL/GenBank/DDBJ whole genome shotgun (WGS) entry which is preliminary data.</text>
</comment>
<evidence type="ECO:0000313" key="2">
    <source>
        <dbReference type="Proteomes" id="UP000216063"/>
    </source>
</evidence>
<organism evidence="1 2">
    <name type="scientific">Mycolicibacterium sphagni</name>
    <dbReference type="NCBI Taxonomy" id="1786"/>
    <lineage>
        <taxon>Bacteria</taxon>
        <taxon>Bacillati</taxon>
        <taxon>Actinomycetota</taxon>
        <taxon>Actinomycetes</taxon>
        <taxon>Mycobacteriales</taxon>
        <taxon>Mycobacteriaceae</taxon>
        <taxon>Mycolicibacterium</taxon>
    </lineage>
</organism>
<dbReference type="AlphaFoldDB" id="A0A255DU30"/>
<sequence length="121" mass="12477">MTLYDTQAAEQARAQALAQQASGHQKAAYLAHGQTSDGNGGMAFGYSPDVTAAQYEAHTQEKRDAHAAHIEAALTPHSTGPETASGFTANRGQGASANGVAAALGEETLTQKAERLLKLPS</sequence>
<dbReference type="Proteomes" id="UP000216063">
    <property type="component" value="Unassembled WGS sequence"/>
</dbReference>
<proteinExistence type="predicted"/>
<reference evidence="1 2" key="1">
    <citation type="submission" date="2017-07" db="EMBL/GenBank/DDBJ databases">
        <title>The new phylogeny of genus Mycobacterium.</title>
        <authorList>
            <person name="Tortoli E."/>
            <person name="Trovato A."/>
            <person name="Cirillo D.M."/>
        </authorList>
    </citation>
    <scope>NUCLEOTIDE SEQUENCE [LARGE SCALE GENOMIC DNA]</scope>
    <source>
        <strain evidence="1 2">ATCC 33027</strain>
    </source>
</reference>
<accession>A0A255DU30</accession>
<keyword evidence="2" id="KW-1185">Reference proteome</keyword>
<name>A0A255DU30_9MYCO</name>